<reference evidence="1 2" key="1">
    <citation type="submission" date="2015-09" db="EMBL/GenBank/DDBJ databases">
        <authorList>
            <consortium name="Swine Surveillance"/>
        </authorList>
    </citation>
    <scope>NUCLEOTIDE SEQUENCE [LARGE SCALE GENOMIC DNA]</scope>
    <source>
        <strain evidence="1 2">CECT 4292</strain>
    </source>
</reference>
<proteinExistence type="predicted"/>
<evidence type="ECO:0000313" key="1">
    <source>
        <dbReference type="EMBL" id="CUH47814.1"/>
    </source>
</evidence>
<dbReference type="Proteomes" id="UP000050783">
    <property type="component" value="Unassembled WGS sequence"/>
</dbReference>
<gene>
    <name evidence="1" type="ORF">RUA4292_01990</name>
</gene>
<dbReference type="STRING" id="81569.RUM4293_03597"/>
<sequence length="90" mass="10144">MRRYGRPEVIVTDKLRSYGAAMKVIGNARCCVSDRCEVCKSSPLSILQCKNTSIRNAIFTHDTILNLTEPPHSPSGANLARHKWQLFWPS</sequence>
<evidence type="ECO:0000313" key="2">
    <source>
        <dbReference type="Proteomes" id="UP000050783"/>
    </source>
</evidence>
<dbReference type="AlphaFoldDB" id="A0A0P1EEB7"/>
<accession>A0A0P1EEB7</accession>
<evidence type="ECO:0008006" key="3">
    <source>
        <dbReference type="Google" id="ProtNLM"/>
    </source>
</evidence>
<name>A0A0P1EEB7_9RHOB</name>
<protein>
    <recommendedName>
        <fullName evidence="3">DDE domain-containing protein</fullName>
    </recommendedName>
</protein>
<organism evidence="1 2">
    <name type="scientific">Ruegeria atlantica</name>
    <dbReference type="NCBI Taxonomy" id="81569"/>
    <lineage>
        <taxon>Bacteria</taxon>
        <taxon>Pseudomonadati</taxon>
        <taxon>Pseudomonadota</taxon>
        <taxon>Alphaproteobacteria</taxon>
        <taxon>Rhodobacterales</taxon>
        <taxon>Roseobacteraceae</taxon>
        <taxon>Ruegeria</taxon>
    </lineage>
</organism>
<dbReference type="EMBL" id="CYPU01000038">
    <property type="protein sequence ID" value="CUH47814.1"/>
    <property type="molecule type" value="Genomic_DNA"/>
</dbReference>